<dbReference type="EMBL" id="CP018145">
    <property type="protein sequence ID" value="ASJ55591.1"/>
    <property type="molecule type" value="Genomic_DNA"/>
</dbReference>
<name>A0A220MKQ1_9BACL</name>
<dbReference type="AlphaFoldDB" id="A0A220MKQ1"/>
<reference evidence="2 3" key="1">
    <citation type="submission" date="2016-11" db="EMBL/GenBank/DDBJ databases">
        <authorList>
            <person name="Jaros S."/>
            <person name="Januszkiewicz K."/>
            <person name="Wedrychowicz H."/>
        </authorList>
    </citation>
    <scope>NUCLEOTIDE SEQUENCE [LARGE SCALE GENOMIC DNA]</scope>
    <source>
        <strain evidence="2 3">NF2</strain>
    </source>
</reference>
<organism evidence="2 3">
    <name type="scientific">Brevibacillus formosus</name>
    <dbReference type="NCBI Taxonomy" id="54913"/>
    <lineage>
        <taxon>Bacteria</taxon>
        <taxon>Bacillati</taxon>
        <taxon>Bacillota</taxon>
        <taxon>Bacilli</taxon>
        <taxon>Bacillales</taxon>
        <taxon>Paenibacillaceae</taxon>
        <taxon>Brevibacillus</taxon>
    </lineage>
</organism>
<keyword evidence="1" id="KW-1133">Transmembrane helix</keyword>
<sequence length="100" mass="11247">MGSVDFSTWAPFIMVAAAISGILLGWAGRSRAINQDIAQQASADALQRADIEFIKRGVDDIRLDQKAQGKWFDELSERVTRVEESTKQAHKRLDRIDDEN</sequence>
<evidence type="ECO:0000313" key="2">
    <source>
        <dbReference type="EMBL" id="ASJ55591.1"/>
    </source>
</evidence>
<proteinExistence type="predicted"/>
<keyword evidence="1" id="KW-0812">Transmembrane</keyword>
<dbReference type="KEGG" id="bfm:BP422_19790"/>
<evidence type="ECO:0000256" key="1">
    <source>
        <dbReference type="SAM" id="Phobius"/>
    </source>
</evidence>
<evidence type="ECO:0000313" key="3">
    <source>
        <dbReference type="Proteomes" id="UP000197781"/>
    </source>
</evidence>
<feature type="transmembrane region" description="Helical" evidence="1">
    <location>
        <begin position="6"/>
        <end position="27"/>
    </location>
</feature>
<accession>A0A220MKQ1</accession>
<keyword evidence="1" id="KW-0472">Membrane</keyword>
<protein>
    <submittedName>
        <fullName evidence="2">Uncharacterized protein</fullName>
    </submittedName>
</protein>
<gene>
    <name evidence="2" type="ORF">BP422_19790</name>
</gene>
<dbReference type="Proteomes" id="UP000197781">
    <property type="component" value="Chromosome"/>
</dbReference>